<feature type="region of interest" description="Disordered" evidence="1">
    <location>
        <begin position="1"/>
        <end position="54"/>
    </location>
</feature>
<evidence type="ECO:0000313" key="2">
    <source>
        <dbReference type="EMBL" id="MBM7814094.1"/>
    </source>
</evidence>
<proteinExistence type="predicted"/>
<dbReference type="EMBL" id="JAFBCL010000001">
    <property type="protein sequence ID" value="MBM7814094.1"/>
    <property type="molecule type" value="Genomic_DNA"/>
</dbReference>
<comment type="caution">
    <text evidence="2">The sequence shown here is derived from an EMBL/GenBank/DDBJ whole genome shotgun (WGS) entry which is preliminary data.</text>
</comment>
<keyword evidence="3" id="KW-1185">Reference proteome</keyword>
<accession>A0ABS2SER9</accession>
<dbReference type="InterPro" id="IPR007995">
    <property type="entry name" value="DUF742"/>
</dbReference>
<reference evidence="2 3" key="1">
    <citation type="submission" date="2021-01" db="EMBL/GenBank/DDBJ databases">
        <title>Sequencing the genomes of 1000 actinobacteria strains.</title>
        <authorList>
            <person name="Klenk H.-P."/>
        </authorList>
    </citation>
    <scope>NUCLEOTIDE SEQUENCE [LARGE SCALE GENOMIC DNA]</scope>
    <source>
        <strain evidence="2 3">DSM 44581</strain>
    </source>
</reference>
<dbReference type="PANTHER" id="PTHR36221">
    <property type="entry name" value="DUF742 DOMAIN-CONTAINING PROTEIN"/>
    <property type="match status" value="1"/>
</dbReference>
<feature type="compositionally biased region" description="Basic and acidic residues" evidence="1">
    <location>
        <begin position="31"/>
        <end position="43"/>
    </location>
</feature>
<evidence type="ECO:0000256" key="1">
    <source>
        <dbReference type="SAM" id="MobiDB-lite"/>
    </source>
</evidence>
<protein>
    <recommendedName>
        <fullName evidence="4">DUF742 domain-containing protein</fullName>
    </recommendedName>
</protein>
<name>A0ABS2SER9_9PSEU</name>
<evidence type="ECO:0008006" key="4">
    <source>
        <dbReference type="Google" id="ProtNLM"/>
    </source>
</evidence>
<evidence type="ECO:0000313" key="3">
    <source>
        <dbReference type="Proteomes" id="UP001195724"/>
    </source>
</evidence>
<dbReference type="PANTHER" id="PTHR36221:SF1">
    <property type="entry name" value="DUF742 DOMAIN-CONTAINING PROTEIN"/>
    <property type="match status" value="1"/>
</dbReference>
<dbReference type="Proteomes" id="UP001195724">
    <property type="component" value="Unassembled WGS sequence"/>
</dbReference>
<organism evidence="2 3">
    <name type="scientific">Saccharothrix algeriensis</name>
    <dbReference type="NCBI Taxonomy" id="173560"/>
    <lineage>
        <taxon>Bacteria</taxon>
        <taxon>Bacillati</taxon>
        <taxon>Actinomycetota</taxon>
        <taxon>Actinomycetes</taxon>
        <taxon>Pseudonocardiales</taxon>
        <taxon>Pseudonocardiaceae</taxon>
        <taxon>Saccharothrix</taxon>
    </lineage>
</organism>
<gene>
    <name evidence="2" type="ORF">JOE68_004959</name>
</gene>
<dbReference type="Pfam" id="PF05331">
    <property type="entry name" value="DUF742"/>
    <property type="match status" value="1"/>
</dbReference>
<sequence>MSQDDESAPEQSFADLLNGFSLGSDRRRRSERAAEPDPADRPTRPHPVFQDDLDFEYPREESASIVRPYSWTGGRTTSARQLEVETLVSAVDPEPPGALKAEHHEVIGLVAAPRSVAEVAALLRLPLGVAKVLLGDMAERGLIDVHDTASADGEQPDLGLMERVLAGLRRL</sequence>
<dbReference type="RefSeq" id="WP_204844645.1">
    <property type="nucleotide sequence ID" value="NZ_JAFBCL010000001.1"/>
</dbReference>